<gene>
    <name evidence="2" type="ordered locus">AXY_19630</name>
</gene>
<evidence type="ECO:0000313" key="3">
    <source>
        <dbReference type="Proteomes" id="UP000006294"/>
    </source>
</evidence>
<dbReference type="Proteomes" id="UP000006294">
    <property type="component" value="Chromosome"/>
</dbReference>
<dbReference type="Gene3D" id="3.40.50.1820">
    <property type="entry name" value="alpha/beta hydrolase"/>
    <property type="match status" value="1"/>
</dbReference>
<accession>K0IZV3</accession>
<reference evidence="2 3" key="1">
    <citation type="submission" date="2011-01" db="EMBL/GenBank/DDBJ databases">
        <title>Whole genome sequence of Amphibacillus xylinus NBRC 15112.</title>
        <authorList>
            <person name="Nakazawa H."/>
            <person name="Katano Y."/>
            <person name="Nakamura S."/>
            <person name="Sasagawa M."/>
            <person name="Fukada J."/>
            <person name="Arai T."/>
            <person name="Sasakura N."/>
            <person name="Mochizuki D."/>
            <person name="Hosoyama A."/>
            <person name="Harada K."/>
            <person name="Horikawa H."/>
            <person name="Kato Y."/>
            <person name="Harada T."/>
            <person name="Sasaki K."/>
            <person name="Sekiguchi M."/>
            <person name="Hodoyama M."/>
            <person name="Nishiko R."/>
            <person name="Narita H."/>
            <person name="Hanamaki A."/>
            <person name="Hata C."/>
            <person name="Konno Y."/>
            <person name="Niimura Y."/>
            <person name="Yamazaki S."/>
            <person name="Fujita N."/>
        </authorList>
    </citation>
    <scope>NUCLEOTIDE SEQUENCE [LARGE SCALE GENOMIC DNA]</scope>
    <source>
        <strain evidence="3">ATCC 51415 / DSM 6626 / JCM 7361 / LMG 17667 / NBRC 15112 / Ep01</strain>
    </source>
</reference>
<dbReference type="InterPro" id="IPR022742">
    <property type="entry name" value="Hydrolase_4"/>
</dbReference>
<proteinExistence type="predicted"/>
<dbReference type="eggNOG" id="COG2267">
    <property type="taxonomic scope" value="Bacteria"/>
</dbReference>
<dbReference type="AlphaFoldDB" id="K0IZV3"/>
<dbReference type="RefSeq" id="WP_015010681.1">
    <property type="nucleotide sequence ID" value="NC_018704.1"/>
</dbReference>
<keyword evidence="3" id="KW-1185">Reference proteome</keyword>
<dbReference type="InterPro" id="IPR051044">
    <property type="entry name" value="MAG_DAG_Lipase"/>
</dbReference>
<dbReference type="SUPFAM" id="SSF53474">
    <property type="entry name" value="alpha/beta-Hydrolases"/>
    <property type="match status" value="1"/>
</dbReference>
<organism evidence="2 3">
    <name type="scientific">Amphibacillus xylanus (strain ATCC 51415 / DSM 6626 / JCM 7361 / LMG 17667 / NBRC 15112 / Ep01)</name>
    <dbReference type="NCBI Taxonomy" id="698758"/>
    <lineage>
        <taxon>Bacteria</taxon>
        <taxon>Bacillati</taxon>
        <taxon>Bacillota</taxon>
        <taxon>Bacilli</taxon>
        <taxon>Bacillales</taxon>
        <taxon>Bacillaceae</taxon>
        <taxon>Amphibacillus</taxon>
    </lineage>
</organism>
<name>K0IZV3_AMPXN</name>
<feature type="domain" description="Serine aminopeptidase S33" evidence="1">
    <location>
        <begin position="26"/>
        <end position="288"/>
    </location>
</feature>
<dbReference type="PATRIC" id="fig|698758.3.peg.1964"/>
<evidence type="ECO:0000259" key="1">
    <source>
        <dbReference type="Pfam" id="PF12146"/>
    </source>
</evidence>
<dbReference type="HOGENOM" id="CLU_026209_1_0_9"/>
<dbReference type="KEGG" id="axl:AXY_19630"/>
<protein>
    <submittedName>
        <fullName evidence="2">Putative lipase</fullName>
    </submittedName>
</protein>
<dbReference type="InterPro" id="IPR029058">
    <property type="entry name" value="AB_hydrolase_fold"/>
</dbReference>
<dbReference type="EMBL" id="AP012050">
    <property type="protein sequence ID" value="BAM48095.1"/>
    <property type="molecule type" value="Genomic_DNA"/>
</dbReference>
<dbReference type="STRING" id="698758.AXY_19630"/>
<evidence type="ECO:0000313" key="2">
    <source>
        <dbReference type="EMBL" id="BAM48095.1"/>
    </source>
</evidence>
<dbReference type="Pfam" id="PF12146">
    <property type="entry name" value="Hydrolase_4"/>
    <property type="match status" value="1"/>
</dbReference>
<dbReference type="PANTHER" id="PTHR11614">
    <property type="entry name" value="PHOSPHOLIPASE-RELATED"/>
    <property type="match status" value="1"/>
</dbReference>
<dbReference type="OrthoDB" id="9806902at2"/>
<sequence length="304" mass="34368">MMETSWFTQSDGQAVFLRKWIDPHTKPRAVLQLAHGMAEHSGRYKELATYLAANGIIVYANDHRGHGQTGERMGIMGFFAEANGFERAVSDLYEISEKIKQDHPNLPFFILGHSMGSFLVRRLIQHQPHICNGVILSGTSASKGLIGKLGLMLAKFEIRRLGARAESPLMNQLSFGQYQKGLPTSESWLSRDQQAVNAYFNDPHCGFISTTQFYYDLLYGLDKIHQRAEMTKVNRSVPILLISGSADPVGSFSKGVDKVRKSYLSHGVVSVDLHLYQDGRHEMFFETNRQQVFENLLTWLNEKI</sequence>